<dbReference type="EMBL" id="QFPW01000011">
    <property type="protein sequence ID" value="PZQ48510.1"/>
    <property type="molecule type" value="Genomic_DNA"/>
</dbReference>
<dbReference type="InterPro" id="IPR036869">
    <property type="entry name" value="J_dom_sf"/>
</dbReference>
<dbReference type="InterPro" id="IPR029024">
    <property type="entry name" value="TerB-like"/>
</dbReference>
<comment type="caution">
    <text evidence="2">The sequence shown here is derived from an EMBL/GenBank/DDBJ whole genome shotgun (WGS) entry which is preliminary data.</text>
</comment>
<protein>
    <submittedName>
        <fullName evidence="2">Molecular chaperone DjlA</fullName>
    </submittedName>
</protein>
<sequence length="233" mass="25667">MSIWTRITEAVSALAAKGEALLSLFERRPVAPERSVAFTIAVISLAAKMAKADGRVNPAEVTAFRQVFQIDPRDEAAAARVFNLARQDIAGFDAYAARIAAMFAEQPRILEDILEGLFHIALADGAYHDLEAGFLARVAEIFGIPAETFACVEARMTSDEARDPWQVLGVARGAALPEVRARWRELVRAHHPDKMIARGLPVETVKLANSRLAAINRAWDEISRRERRLEPAA</sequence>
<dbReference type="AlphaFoldDB" id="A0A2W5QAS7"/>
<dbReference type="PROSITE" id="PS50076">
    <property type="entry name" value="DNAJ_2"/>
    <property type="match status" value="1"/>
</dbReference>
<dbReference type="SUPFAM" id="SSF158682">
    <property type="entry name" value="TerB-like"/>
    <property type="match status" value="1"/>
</dbReference>
<dbReference type="InterPro" id="IPR001623">
    <property type="entry name" value="DnaJ_domain"/>
</dbReference>
<evidence type="ECO:0000313" key="2">
    <source>
        <dbReference type="EMBL" id="PZQ48510.1"/>
    </source>
</evidence>
<evidence type="ECO:0000259" key="1">
    <source>
        <dbReference type="PROSITE" id="PS50076"/>
    </source>
</evidence>
<dbReference type="Pfam" id="PF05099">
    <property type="entry name" value="TerB"/>
    <property type="match status" value="1"/>
</dbReference>
<reference evidence="2 3" key="1">
    <citation type="submission" date="2017-08" db="EMBL/GenBank/DDBJ databases">
        <title>Infants hospitalized years apart are colonized by the same room-sourced microbial strains.</title>
        <authorList>
            <person name="Brooks B."/>
            <person name="Olm M.R."/>
            <person name="Firek B.A."/>
            <person name="Baker R."/>
            <person name="Thomas B.C."/>
            <person name="Morowitz M.J."/>
            <person name="Banfield J.F."/>
        </authorList>
    </citation>
    <scope>NUCLEOTIDE SEQUENCE [LARGE SCALE GENOMIC DNA]</scope>
    <source>
        <strain evidence="2">S2_005_002_R2_34</strain>
    </source>
</reference>
<dbReference type="CDD" id="cd07316">
    <property type="entry name" value="terB_like_DjlA"/>
    <property type="match status" value="1"/>
</dbReference>
<dbReference type="CDD" id="cd06257">
    <property type="entry name" value="DnaJ"/>
    <property type="match status" value="1"/>
</dbReference>
<dbReference type="SUPFAM" id="SSF46565">
    <property type="entry name" value="Chaperone J-domain"/>
    <property type="match status" value="1"/>
</dbReference>
<dbReference type="SMART" id="SM00271">
    <property type="entry name" value="DnaJ"/>
    <property type="match status" value="1"/>
</dbReference>
<feature type="domain" description="J" evidence="1">
    <location>
        <begin position="163"/>
        <end position="227"/>
    </location>
</feature>
<evidence type="ECO:0000313" key="3">
    <source>
        <dbReference type="Proteomes" id="UP000249185"/>
    </source>
</evidence>
<proteinExistence type="predicted"/>
<dbReference type="InterPro" id="IPR007791">
    <property type="entry name" value="DjlA_N"/>
</dbReference>
<gene>
    <name evidence="2" type="ORF">DI556_13665</name>
</gene>
<organism evidence="2 3">
    <name type="scientific">Rhodovulum sulfidophilum</name>
    <name type="common">Rhodobacter sulfidophilus</name>
    <dbReference type="NCBI Taxonomy" id="35806"/>
    <lineage>
        <taxon>Bacteria</taxon>
        <taxon>Pseudomonadati</taxon>
        <taxon>Pseudomonadota</taxon>
        <taxon>Alphaproteobacteria</taxon>
        <taxon>Rhodobacterales</taxon>
        <taxon>Paracoccaceae</taxon>
        <taxon>Rhodovulum</taxon>
    </lineage>
</organism>
<dbReference type="Gene3D" id="1.10.287.110">
    <property type="entry name" value="DnaJ domain"/>
    <property type="match status" value="1"/>
</dbReference>
<accession>A0A2W5QAS7</accession>
<name>A0A2W5QAS7_RHOSU</name>
<dbReference type="Gene3D" id="1.10.3680.10">
    <property type="entry name" value="TerB-like"/>
    <property type="match status" value="1"/>
</dbReference>
<dbReference type="Proteomes" id="UP000249185">
    <property type="component" value="Unassembled WGS sequence"/>
</dbReference>